<reference evidence="7" key="1">
    <citation type="journal article" date="2020" name="mSystems">
        <title>Genome- and Community-Level Interaction Insights into Carbon Utilization and Element Cycling Functions of Hydrothermarchaeota in Hydrothermal Sediment.</title>
        <authorList>
            <person name="Zhou Z."/>
            <person name="Liu Y."/>
            <person name="Xu W."/>
            <person name="Pan J."/>
            <person name="Luo Z.H."/>
            <person name="Li M."/>
        </authorList>
    </citation>
    <scope>NUCLEOTIDE SEQUENCE [LARGE SCALE GENOMIC DNA]</scope>
    <source>
        <strain evidence="7">HyVt-102</strain>
    </source>
</reference>
<dbReference type="AlphaFoldDB" id="A0A7C0VA96"/>
<keyword evidence="2" id="KW-0813">Transport</keyword>
<keyword evidence="5 6" id="KW-0472">Membrane</keyword>
<evidence type="ECO:0000256" key="3">
    <source>
        <dbReference type="ARBA" id="ARBA00022692"/>
    </source>
</evidence>
<comment type="subcellular location">
    <subcellularLocation>
        <location evidence="1">Membrane</location>
        <topology evidence="1">Multi-pass membrane protein</topology>
    </subcellularLocation>
</comment>
<feature type="transmembrane region" description="Helical" evidence="6">
    <location>
        <begin position="72"/>
        <end position="90"/>
    </location>
</feature>
<evidence type="ECO:0000256" key="2">
    <source>
        <dbReference type="ARBA" id="ARBA00022448"/>
    </source>
</evidence>
<keyword evidence="3 6" id="KW-0812">Transmembrane</keyword>
<proteinExistence type="predicted"/>
<dbReference type="NCBIfam" id="TIGR00733">
    <property type="entry name" value="OPT family oligopeptide transporter"/>
    <property type="match status" value="1"/>
</dbReference>
<dbReference type="PANTHER" id="PTHR31645">
    <property type="entry name" value="OLIGOPEPTIDE TRANSPORTER YGL114W-RELATED"/>
    <property type="match status" value="1"/>
</dbReference>
<feature type="transmembrane region" description="Helical" evidence="6">
    <location>
        <begin position="319"/>
        <end position="345"/>
    </location>
</feature>
<feature type="transmembrane region" description="Helical" evidence="6">
    <location>
        <begin position="211"/>
        <end position="230"/>
    </location>
</feature>
<evidence type="ECO:0000256" key="6">
    <source>
        <dbReference type="SAM" id="Phobius"/>
    </source>
</evidence>
<dbReference type="GO" id="GO:0035673">
    <property type="term" value="F:oligopeptide transmembrane transporter activity"/>
    <property type="evidence" value="ECO:0007669"/>
    <property type="project" value="InterPro"/>
</dbReference>
<evidence type="ECO:0000256" key="1">
    <source>
        <dbReference type="ARBA" id="ARBA00004141"/>
    </source>
</evidence>
<evidence type="ECO:0000256" key="4">
    <source>
        <dbReference type="ARBA" id="ARBA00022989"/>
    </source>
</evidence>
<evidence type="ECO:0000256" key="5">
    <source>
        <dbReference type="ARBA" id="ARBA00023136"/>
    </source>
</evidence>
<feature type="transmembrane region" description="Helical" evidence="6">
    <location>
        <begin position="185"/>
        <end position="204"/>
    </location>
</feature>
<accession>A0A7C0VA96</accession>
<feature type="transmembrane region" description="Helical" evidence="6">
    <location>
        <begin position="96"/>
        <end position="115"/>
    </location>
</feature>
<dbReference type="Pfam" id="PF03169">
    <property type="entry name" value="OPT"/>
    <property type="match status" value="1"/>
</dbReference>
<feature type="transmembrane region" description="Helical" evidence="6">
    <location>
        <begin position="30"/>
        <end position="51"/>
    </location>
</feature>
<gene>
    <name evidence="7" type="ORF">ENF18_02830</name>
</gene>
<organism evidence="7">
    <name type="scientific">candidate division WOR-3 bacterium</name>
    <dbReference type="NCBI Taxonomy" id="2052148"/>
    <lineage>
        <taxon>Bacteria</taxon>
        <taxon>Bacteria division WOR-3</taxon>
    </lineage>
</organism>
<dbReference type="GO" id="GO:0016020">
    <property type="term" value="C:membrane"/>
    <property type="evidence" value="ECO:0007669"/>
    <property type="project" value="UniProtKB-SubCell"/>
</dbReference>
<dbReference type="NCBIfam" id="TIGR00728">
    <property type="entry name" value="OPT_sfam"/>
    <property type="match status" value="1"/>
</dbReference>
<feature type="transmembrane region" description="Helical" evidence="6">
    <location>
        <begin position="250"/>
        <end position="268"/>
    </location>
</feature>
<dbReference type="Proteomes" id="UP000885847">
    <property type="component" value="Unassembled WGS sequence"/>
</dbReference>
<comment type="caution">
    <text evidence="7">The sequence shown here is derived from an EMBL/GenBank/DDBJ whole genome shotgun (WGS) entry which is preliminary data.</text>
</comment>
<dbReference type="PANTHER" id="PTHR31645:SF0">
    <property type="entry name" value="OLIGOPEPTIDE TRANSPORTER YGL114W-RELATED"/>
    <property type="match status" value="1"/>
</dbReference>
<feature type="non-terminal residue" evidence="7">
    <location>
        <position position="351"/>
    </location>
</feature>
<keyword evidence="4 6" id="KW-1133">Transmembrane helix</keyword>
<dbReference type="InterPro" id="IPR004814">
    <property type="entry name" value="Oligopep_transpt"/>
</dbReference>
<dbReference type="InterPro" id="IPR004813">
    <property type="entry name" value="OPT"/>
</dbReference>
<feature type="transmembrane region" description="Helical" evidence="6">
    <location>
        <begin position="295"/>
        <end position="313"/>
    </location>
</feature>
<name>A0A7C0VA96_UNCW3</name>
<protein>
    <submittedName>
        <fullName evidence="7">Oligopeptide transporter, OPT family</fullName>
    </submittedName>
</protein>
<feature type="transmembrane region" description="Helical" evidence="6">
    <location>
        <begin position="151"/>
        <end position="173"/>
    </location>
</feature>
<sequence>MRELTIRAVILGVILSVVMAMANTYLGLYAGMTVSASIPAAVISMAILRGLMRKGTILENNIVQTAASAGESLAAGIIFTIPALIIIGAWKEFNYFTTFIIGTLGGILGVIFMIPMRKVLIVEKKELKYPEGVACAQVLEAGDRGGTGAKLIFLSLLGGFVYKFLSSALGLIKGTIEGAIRIGKSVFYAGSDLSVALLGIGYLVGFNVSVLVFIGGFIGWVIGIPIYSALHPATGHPLDIAWTLWSGKVRFIGVGAMIVGGIWSIINIREGIKRGLQGIFRTFEEHTEDLERKHLLPILVLTVIGVFFVYLVILKHPGITLLATLSMVIASFFFVAVSSYIVGLVGSSNNP</sequence>
<dbReference type="InterPro" id="IPR045035">
    <property type="entry name" value="YSL-like"/>
</dbReference>
<evidence type="ECO:0000313" key="7">
    <source>
        <dbReference type="EMBL" id="HDI82712.1"/>
    </source>
</evidence>
<dbReference type="EMBL" id="DQWE01000132">
    <property type="protein sequence ID" value="HDI82712.1"/>
    <property type="molecule type" value="Genomic_DNA"/>
</dbReference>